<protein>
    <submittedName>
        <fullName evidence="1">Uncharacterized protein</fullName>
    </submittedName>
</protein>
<accession>A0A428NYF3</accession>
<dbReference type="AlphaFoldDB" id="A0A428NYF3"/>
<gene>
    <name evidence="1" type="ORF">CEP54_014109</name>
</gene>
<name>A0A428NYF3_9HYPO</name>
<dbReference type="EMBL" id="NKCI01000253">
    <property type="protein sequence ID" value="RSL45836.1"/>
    <property type="molecule type" value="Genomic_DNA"/>
</dbReference>
<sequence>MARPPPWAQYDRKIILSRDLQQSREGMAMACVPTYIEPEKVKAALEELEALESLTSHQWADGSYFFLDRDGRFRHTMRDERSWQVRIFLATVSIQSLFSRSDRMILRENLRLTAARHGLLIAILVHSLLWTRDGVADAFGKGIALDRRWVLSPDTIVQLMDKVRGTNRRYRYEQVRDILEKAPVVSLDKDVSN</sequence>
<evidence type="ECO:0000313" key="1">
    <source>
        <dbReference type="EMBL" id="RSL45836.1"/>
    </source>
</evidence>
<proteinExistence type="predicted"/>
<dbReference type="OrthoDB" id="4976371at2759"/>
<comment type="caution">
    <text evidence="1">The sequence shown here is derived from an EMBL/GenBank/DDBJ whole genome shotgun (WGS) entry which is preliminary data.</text>
</comment>
<keyword evidence="2" id="KW-1185">Reference proteome</keyword>
<evidence type="ECO:0000313" key="2">
    <source>
        <dbReference type="Proteomes" id="UP000288168"/>
    </source>
</evidence>
<reference evidence="1 2" key="1">
    <citation type="submission" date="2017-06" db="EMBL/GenBank/DDBJ databases">
        <title>Comparative genomic analysis of Ambrosia Fusariam Clade fungi.</title>
        <authorList>
            <person name="Stajich J.E."/>
            <person name="Carrillo J."/>
            <person name="Kijimoto T."/>
            <person name="Eskalen A."/>
            <person name="O'Donnell K."/>
            <person name="Kasson M."/>
        </authorList>
    </citation>
    <scope>NUCLEOTIDE SEQUENCE [LARGE SCALE GENOMIC DNA]</scope>
    <source>
        <strain evidence="1 2">NRRL62584</strain>
    </source>
</reference>
<dbReference type="Proteomes" id="UP000288168">
    <property type="component" value="Unassembled WGS sequence"/>
</dbReference>
<organism evidence="1 2">
    <name type="scientific">Fusarium duplospermum</name>
    <dbReference type="NCBI Taxonomy" id="1325734"/>
    <lineage>
        <taxon>Eukaryota</taxon>
        <taxon>Fungi</taxon>
        <taxon>Dikarya</taxon>
        <taxon>Ascomycota</taxon>
        <taxon>Pezizomycotina</taxon>
        <taxon>Sordariomycetes</taxon>
        <taxon>Hypocreomycetidae</taxon>
        <taxon>Hypocreales</taxon>
        <taxon>Nectriaceae</taxon>
        <taxon>Fusarium</taxon>
        <taxon>Fusarium solani species complex</taxon>
    </lineage>
</organism>